<gene>
    <name evidence="2" type="ORF">AB205_0113590</name>
</gene>
<reference evidence="2" key="1">
    <citation type="submission" date="2017-08" db="EMBL/GenBank/DDBJ databases">
        <title>Assembly of the North American Bullfrog Genome.</title>
        <authorList>
            <person name="Warren R.L."/>
            <person name="Vandervalk B.P."/>
            <person name="Kucuk E."/>
            <person name="Birol I."/>
            <person name="Helbing C."/>
            <person name="Pandoh P."/>
            <person name="Behsaz B."/>
            <person name="Mohamadi H."/>
            <person name="Chu J."/>
            <person name="Jackman S."/>
            <person name="Hammond S.A."/>
            <person name="Veldhoen N."/>
            <person name="Kirk H."/>
            <person name="Zhao Y."/>
            <person name="Coope R."/>
            <person name="Pleasance S."/>
            <person name="Moore R."/>
            <person name="Holt R."/>
        </authorList>
    </citation>
    <scope>NUCLEOTIDE SEQUENCE</scope>
    <source>
        <strain evidence="2">Bruno</strain>
        <tissue evidence="2">Liver</tissue>
    </source>
</reference>
<evidence type="ECO:0000313" key="2">
    <source>
        <dbReference type="EMBL" id="PIO32247.1"/>
    </source>
</evidence>
<protein>
    <submittedName>
        <fullName evidence="2">Uncharacterized protein</fullName>
    </submittedName>
</protein>
<dbReference type="AlphaFoldDB" id="A0A2G9RWG7"/>
<proteinExistence type="predicted"/>
<accession>A0A2G9RWG7</accession>
<dbReference type="EMBL" id="KV930873">
    <property type="protein sequence ID" value="PIO32247.1"/>
    <property type="molecule type" value="Genomic_DNA"/>
</dbReference>
<feature type="region of interest" description="Disordered" evidence="1">
    <location>
        <begin position="1"/>
        <end position="22"/>
    </location>
</feature>
<sequence length="129" mass="14818">MIGRPAQEIPPALRTPLNSREEFHERPTLQPDQIPTFHIFPSGDRPINAQVLVVTRVQIVSNKGEVIRHLDTQEPHLQLLLSYRSGCRQNVLRDWNAVCDLFFPVHGHVIATEALQLFCHSDFYLSNEQ</sequence>
<organism evidence="2">
    <name type="scientific">Aquarana catesbeiana</name>
    <name type="common">American bullfrog</name>
    <name type="synonym">Rana catesbeiana</name>
    <dbReference type="NCBI Taxonomy" id="8400"/>
    <lineage>
        <taxon>Eukaryota</taxon>
        <taxon>Metazoa</taxon>
        <taxon>Chordata</taxon>
        <taxon>Craniata</taxon>
        <taxon>Vertebrata</taxon>
        <taxon>Euteleostomi</taxon>
        <taxon>Amphibia</taxon>
        <taxon>Batrachia</taxon>
        <taxon>Anura</taxon>
        <taxon>Neobatrachia</taxon>
        <taxon>Ranoidea</taxon>
        <taxon>Ranidae</taxon>
        <taxon>Aquarana</taxon>
    </lineage>
</organism>
<evidence type="ECO:0000256" key="1">
    <source>
        <dbReference type="SAM" id="MobiDB-lite"/>
    </source>
</evidence>
<name>A0A2G9RWG7_AQUCT</name>